<feature type="domain" description="Inhibitor I9" evidence="13">
    <location>
        <begin position="96"/>
        <end position="152"/>
    </location>
</feature>
<evidence type="ECO:0000313" key="16">
    <source>
        <dbReference type="Proteomes" id="UP001500575"/>
    </source>
</evidence>
<evidence type="ECO:0000259" key="11">
    <source>
        <dbReference type="Pfam" id="PF00082"/>
    </source>
</evidence>
<dbReference type="InterPro" id="IPR036852">
    <property type="entry name" value="Peptidase_S8/S53_dom_sf"/>
</dbReference>
<feature type="active site" description="Charge relay system" evidence="8">
    <location>
        <position position="266"/>
    </location>
</feature>
<keyword evidence="4 10" id="KW-0732">Signal</keyword>
<feature type="chain" id="PRO_5045823518" description="Peptidase inhibitor I9" evidence="10">
    <location>
        <begin position="23"/>
        <end position="1001"/>
    </location>
</feature>
<feature type="domain" description="Peptidase S8/S53" evidence="11">
    <location>
        <begin position="182"/>
        <end position="637"/>
    </location>
</feature>
<keyword evidence="3 8" id="KW-0645">Protease</keyword>
<dbReference type="Pfam" id="PF05922">
    <property type="entry name" value="Inhibitor_I9"/>
    <property type="match status" value="1"/>
</dbReference>
<evidence type="ECO:0000256" key="3">
    <source>
        <dbReference type="ARBA" id="ARBA00022670"/>
    </source>
</evidence>
<evidence type="ECO:0000256" key="9">
    <source>
        <dbReference type="RuleBase" id="RU003355"/>
    </source>
</evidence>
<dbReference type="PROSITE" id="PS00136">
    <property type="entry name" value="SUBTILASE_ASP"/>
    <property type="match status" value="1"/>
</dbReference>
<dbReference type="Gene3D" id="2.60.40.2310">
    <property type="match status" value="1"/>
</dbReference>
<evidence type="ECO:0000259" key="12">
    <source>
        <dbReference type="Pfam" id="PF02225"/>
    </source>
</evidence>
<dbReference type="InterPro" id="IPR003137">
    <property type="entry name" value="PA_domain"/>
</dbReference>
<keyword evidence="6 8" id="KW-0720">Serine protease</keyword>
<comment type="similarity">
    <text evidence="2 8 9">Belongs to the peptidase S8 family.</text>
</comment>
<evidence type="ECO:0000259" key="14">
    <source>
        <dbReference type="Pfam" id="PF17766"/>
    </source>
</evidence>
<gene>
    <name evidence="15" type="ORF">GCM10009843_41010</name>
</gene>
<dbReference type="PANTHER" id="PTHR10795">
    <property type="entry name" value="PROPROTEIN CONVERTASE SUBTILISIN/KEXIN"/>
    <property type="match status" value="1"/>
</dbReference>
<name>A0ABN2YZL1_9ACTN</name>
<evidence type="ECO:0000256" key="6">
    <source>
        <dbReference type="ARBA" id="ARBA00022825"/>
    </source>
</evidence>
<dbReference type="Gene3D" id="3.50.30.30">
    <property type="match status" value="1"/>
</dbReference>
<proteinExistence type="inferred from homology"/>
<evidence type="ECO:0000256" key="5">
    <source>
        <dbReference type="ARBA" id="ARBA00022801"/>
    </source>
</evidence>
<dbReference type="InterPro" id="IPR041469">
    <property type="entry name" value="Subtilisin-like_FN3"/>
</dbReference>
<dbReference type="Pfam" id="PF02225">
    <property type="entry name" value="PA"/>
    <property type="match status" value="1"/>
</dbReference>
<evidence type="ECO:0000256" key="1">
    <source>
        <dbReference type="ARBA" id="ARBA00004613"/>
    </source>
</evidence>
<feature type="signal peptide" evidence="10">
    <location>
        <begin position="1"/>
        <end position="22"/>
    </location>
</feature>
<evidence type="ECO:0000256" key="10">
    <source>
        <dbReference type="SAM" id="SignalP"/>
    </source>
</evidence>
<evidence type="ECO:0000259" key="13">
    <source>
        <dbReference type="Pfam" id="PF05922"/>
    </source>
</evidence>
<accession>A0ABN2YZL1</accession>
<dbReference type="InterPro" id="IPR037045">
    <property type="entry name" value="S8pro/Inhibitor_I9_sf"/>
</dbReference>
<dbReference type="PRINTS" id="PR00723">
    <property type="entry name" value="SUBTILISIN"/>
</dbReference>
<keyword evidence="16" id="KW-1185">Reference proteome</keyword>
<feature type="domain" description="Subtilisin-like protease fibronectin type-III" evidence="14">
    <location>
        <begin position="706"/>
        <end position="802"/>
    </location>
</feature>
<dbReference type="CDD" id="cd04852">
    <property type="entry name" value="Peptidases_S8_3"/>
    <property type="match status" value="1"/>
</dbReference>
<dbReference type="EMBL" id="BAAAQQ010000014">
    <property type="protein sequence ID" value="GAA2134500.1"/>
    <property type="molecule type" value="Genomic_DNA"/>
</dbReference>
<evidence type="ECO:0000256" key="4">
    <source>
        <dbReference type="ARBA" id="ARBA00022729"/>
    </source>
</evidence>
<dbReference type="InterPro" id="IPR023827">
    <property type="entry name" value="Peptidase_S8_Asp-AS"/>
</dbReference>
<evidence type="ECO:0000256" key="7">
    <source>
        <dbReference type="ARBA" id="ARBA00023180"/>
    </source>
</evidence>
<organism evidence="15 16">
    <name type="scientific">Nocardioides bigeumensis</name>
    <dbReference type="NCBI Taxonomy" id="433657"/>
    <lineage>
        <taxon>Bacteria</taxon>
        <taxon>Bacillati</taxon>
        <taxon>Actinomycetota</taxon>
        <taxon>Actinomycetes</taxon>
        <taxon>Propionibacteriales</taxon>
        <taxon>Nocardioidaceae</taxon>
        <taxon>Nocardioides</taxon>
    </lineage>
</organism>
<dbReference type="Pfam" id="PF00082">
    <property type="entry name" value="Peptidase_S8"/>
    <property type="match status" value="1"/>
</dbReference>
<dbReference type="PROSITE" id="PS51892">
    <property type="entry name" value="SUBTILASE"/>
    <property type="match status" value="1"/>
</dbReference>
<feature type="active site" description="Charge relay system" evidence="8">
    <location>
        <position position="191"/>
    </location>
</feature>
<comment type="subcellular location">
    <subcellularLocation>
        <location evidence="1">Secreted</location>
    </subcellularLocation>
</comment>
<dbReference type="InterPro" id="IPR034197">
    <property type="entry name" value="Peptidases_S8_3"/>
</dbReference>
<dbReference type="InterPro" id="IPR000209">
    <property type="entry name" value="Peptidase_S8/S53_dom"/>
</dbReference>
<dbReference type="InterPro" id="IPR015500">
    <property type="entry name" value="Peptidase_S8_subtilisin-rel"/>
</dbReference>
<dbReference type="Gene3D" id="3.30.70.80">
    <property type="entry name" value="Peptidase S8 propeptide/proteinase inhibitor I9"/>
    <property type="match status" value="1"/>
</dbReference>
<protein>
    <recommendedName>
        <fullName evidence="17">Peptidase inhibitor I9</fullName>
    </recommendedName>
</protein>
<dbReference type="Pfam" id="PF17766">
    <property type="entry name" value="fn3_6"/>
    <property type="match status" value="1"/>
</dbReference>
<dbReference type="InterPro" id="IPR010259">
    <property type="entry name" value="S8pro/Inhibitor_I9"/>
</dbReference>
<keyword evidence="7" id="KW-0325">Glycoprotein</keyword>
<comment type="caution">
    <text evidence="15">The sequence shown here is derived from an EMBL/GenBank/DDBJ whole genome shotgun (WGS) entry which is preliminary data.</text>
</comment>
<dbReference type="RefSeq" id="WP_344305728.1">
    <property type="nucleotide sequence ID" value="NZ_BAAAQQ010000014.1"/>
</dbReference>
<evidence type="ECO:0000313" key="15">
    <source>
        <dbReference type="EMBL" id="GAA2134500.1"/>
    </source>
</evidence>
<evidence type="ECO:0008006" key="17">
    <source>
        <dbReference type="Google" id="ProtNLM"/>
    </source>
</evidence>
<evidence type="ECO:0000256" key="8">
    <source>
        <dbReference type="PROSITE-ProRule" id="PRU01240"/>
    </source>
</evidence>
<sequence>MKLFASLTRRRAATLAAFTASAALPVALLAPLAGGAANASPAPVAPQDARYIVMTQGDPLASYTGGVKSFTRTKPKAGDKLATRTANARGYAKHLEARHDAVLRAAGISTDVVRDEFTTAFNGFVAELSPGEAAVLQKQNGVAQVWEDEVRTADTITTPDFLGLTGDNGVWRKRFGGVSKAGEGMIIGVLDSGIWPENPMFAALPTPRPDQAVIDEKWNGTCVAGEDPNPADRVTCNNKLIGARYYPAGNTIRPEEYLSPRDFNGHGSHTSSTAGGNNNVTAVINGVEVGKTSGMAPAARLAMYKVLWQNATGGSSGNTSGIVAAINDAVADGVDVISYSISGSRTSIVSPDEIAFLNATLAGVFVSTSAGNDGVVVGRSSVAHNSPWEMTTAASSHDRGNSAKVNLGNGTSYTGVGVNDTGVPAQTPLISSTAAKVAAATEAAANLCFSSTWPGGPGLDPALVAGKIVVCTRGTNDRVDKSRAVKEAGGVGMVLANASPAESLNGDFHVIPTVHVNSVDGAAIKAYAATAGATASISPRDPTPVRAPEMAGFSSWGPALAGGGDLLKPDVTAPGVDVIAAVSKGNGGNDFNALSGTSMSTPHVSGIAALIMQAHPSWSPTWVKSALMTTATNLDKTGQPIQRAGKDATPIDFGNGHIVPGEAFDPGLVYDAGLSDWIRYGCSINQFQAITAPGTCESAGAMDPSDLNYPSISVADLAGSQTITRSVTNTSTDQASQYKPTVVAPPGFTATVSPSKMTVPPQQSRSFKVTLTRVSAPFDQWAYGSLTWTDKRGHAARSSIAVESASIAAPSEVTESGTSGSETLSLTAGFSGTLTTSVGGLVAAQVDTRPTTLPVNTEVIVTVPGGTQHARFATYDADYPANTDVDLAVFRGTTQVGNSGGATAEEAVNLVNPPAGDYRVVIDYFAGTPSTLDVKLNSFVLGTTAAGNLTATPVSQPVTVGEQADVTLAWSGLTAGTRYLGAVTYGDGTSTVGRTLVSVLP</sequence>
<keyword evidence="5 8" id="KW-0378">Hydrolase</keyword>
<feature type="active site" description="Charge relay system" evidence="8">
    <location>
        <position position="598"/>
    </location>
</feature>
<dbReference type="InterPro" id="IPR045051">
    <property type="entry name" value="SBT"/>
</dbReference>
<dbReference type="InterPro" id="IPR023828">
    <property type="entry name" value="Peptidase_S8_Ser-AS"/>
</dbReference>
<dbReference type="SUPFAM" id="SSF52743">
    <property type="entry name" value="Subtilisin-like"/>
    <property type="match status" value="1"/>
</dbReference>
<dbReference type="PROSITE" id="PS00138">
    <property type="entry name" value="SUBTILASE_SER"/>
    <property type="match status" value="1"/>
</dbReference>
<feature type="domain" description="PA" evidence="12">
    <location>
        <begin position="444"/>
        <end position="524"/>
    </location>
</feature>
<evidence type="ECO:0000256" key="2">
    <source>
        <dbReference type="ARBA" id="ARBA00011073"/>
    </source>
</evidence>
<dbReference type="CDD" id="cd02120">
    <property type="entry name" value="PA_subtilisin_like"/>
    <property type="match status" value="1"/>
</dbReference>
<dbReference type="Gene3D" id="3.40.50.200">
    <property type="entry name" value="Peptidase S8/S53 domain"/>
    <property type="match status" value="1"/>
</dbReference>
<reference evidence="15 16" key="1">
    <citation type="journal article" date="2019" name="Int. J. Syst. Evol. Microbiol.">
        <title>The Global Catalogue of Microorganisms (GCM) 10K type strain sequencing project: providing services to taxonomists for standard genome sequencing and annotation.</title>
        <authorList>
            <consortium name="The Broad Institute Genomics Platform"/>
            <consortium name="The Broad Institute Genome Sequencing Center for Infectious Disease"/>
            <person name="Wu L."/>
            <person name="Ma J."/>
        </authorList>
    </citation>
    <scope>NUCLEOTIDE SEQUENCE [LARGE SCALE GENOMIC DNA]</scope>
    <source>
        <strain evidence="15 16">JCM 16021</strain>
    </source>
</reference>
<dbReference type="Proteomes" id="UP001500575">
    <property type="component" value="Unassembled WGS sequence"/>
</dbReference>